<evidence type="ECO:0000313" key="4">
    <source>
        <dbReference type="Proteomes" id="UP000529417"/>
    </source>
</evidence>
<feature type="signal peptide" evidence="1">
    <location>
        <begin position="1"/>
        <end position="22"/>
    </location>
</feature>
<name>A0A7Z0KYG8_9RHOB</name>
<feature type="chain" id="PRO_5031552906" evidence="1">
    <location>
        <begin position="23"/>
        <end position="141"/>
    </location>
</feature>
<protein>
    <submittedName>
        <fullName evidence="3">Rhodanese-like domain-containing protein</fullName>
    </submittedName>
</protein>
<dbReference type="InterPro" id="IPR036873">
    <property type="entry name" value="Rhodanese-like_dom_sf"/>
</dbReference>
<dbReference type="Gene3D" id="3.40.250.10">
    <property type="entry name" value="Rhodanese-like domain"/>
    <property type="match status" value="1"/>
</dbReference>
<dbReference type="Proteomes" id="UP000529417">
    <property type="component" value="Unassembled WGS sequence"/>
</dbReference>
<dbReference type="SMART" id="SM00450">
    <property type="entry name" value="RHOD"/>
    <property type="match status" value="1"/>
</dbReference>
<reference evidence="3 4" key="1">
    <citation type="journal article" date="2000" name="Arch. Microbiol.">
        <title>Rhodobaca bogoriensis gen. nov. and sp. nov., an alkaliphilic purple nonsulfur bacterium from African Rift Valley soda lakes.</title>
        <authorList>
            <person name="Milford A.D."/>
            <person name="Achenbach L.A."/>
            <person name="Jung D.O."/>
            <person name="Madigan M.T."/>
        </authorList>
    </citation>
    <scope>NUCLEOTIDE SEQUENCE [LARGE SCALE GENOMIC DNA]</scope>
    <source>
        <strain evidence="3 4">2376</strain>
    </source>
</reference>
<proteinExistence type="predicted"/>
<dbReference type="Pfam" id="PF00581">
    <property type="entry name" value="Rhodanese"/>
    <property type="match status" value="1"/>
</dbReference>
<gene>
    <name evidence="3" type="ORF">HUK65_11550</name>
</gene>
<dbReference type="SUPFAM" id="SSF52821">
    <property type="entry name" value="Rhodanese/Cell cycle control phosphatase"/>
    <property type="match status" value="1"/>
</dbReference>
<sequence>MARANLPLLALLLFLTQTPAQAQTAHVLHTALPGDALAETSALVVDIRQPQEWIQTGVLPNALLLTFADSAQFLAELQPHLQPGQPVLLICRTGNRTARAAAMIAPQLDVPVVDVTGGMYRLIAEGYSPATPRAAQGCRIC</sequence>
<dbReference type="EMBL" id="JACBXS010000022">
    <property type="protein sequence ID" value="NYS25627.1"/>
    <property type="molecule type" value="Genomic_DNA"/>
</dbReference>
<accession>A0A7Z0KYG8</accession>
<evidence type="ECO:0000256" key="1">
    <source>
        <dbReference type="SAM" id="SignalP"/>
    </source>
</evidence>
<dbReference type="RefSeq" id="WP_179906427.1">
    <property type="nucleotide sequence ID" value="NZ_JACBXS010000022.1"/>
</dbReference>
<keyword evidence="4" id="KW-1185">Reference proteome</keyword>
<comment type="caution">
    <text evidence="3">The sequence shown here is derived from an EMBL/GenBank/DDBJ whole genome shotgun (WGS) entry which is preliminary data.</text>
</comment>
<keyword evidence="1" id="KW-0732">Signal</keyword>
<feature type="domain" description="Rhodanese" evidence="2">
    <location>
        <begin position="38"/>
        <end position="131"/>
    </location>
</feature>
<evidence type="ECO:0000313" key="3">
    <source>
        <dbReference type="EMBL" id="NYS25627.1"/>
    </source>
</evidence>
<evidence type="ECO:0000259" key="2">
    <source>
        <dbReference type="PROSITE" id="PS50206"/>
    </source>
</evidence>
<dbReference type="InterPro" id="IPR001763">
    <property type="entry name" value="Rhodanese-like_dom"/>
</dbReference>
<dbReference type="PROSITE" id="PS50206">
    <property type="entry name" value="RHODANESE_3"/>
    <property type="match status" value="1"/>
</dbReference>
<organism evidence="3 4">
    <name type="scientific">Rhabdonatronobacter sediminivivens</name>
    <dbReference type="NCBI Taxonomy" id="2743469"/>
    <lineage>
        <taxon>Bacteria</taxon>
        <taxon>Pseudomonadati</taxon>
        <taxon>Pseudomonadota</taxon>
        <taxon>Alphaproteobacteria</taxon>
        <taxon>Rhodobacterales</taxon>
        <taxon>Paracoccaceae</taxon>
        <taxon>Rhabdonatronobacter</taxon>
    </lineage>
</organism>
<dbReference type="AlphaFoldDB" id="A0A7Z0KYG8"/>
<dbReference type="CDD" id="cd00158">
    <property type="entry name" value="RHOD"/>
    <property type="match status" value="1"/>
</dbReference>